<reference evidence="2 3" key="1">
    <citation type="journal article" date="2017" name="Curr. Biol.">
        <title>The Evolution of Venom by Co-option of Single-Copy Genes.</title>
        <authorList>
            <person name="Martinson E.O."/>
            <person name="Mrinalini"/>
            <person name="Kelkar Y.D."/>
            <person name="Chang C.H."/>
            <person name="Werren J.H."/>
        </authorList>
    </citation>
    <scope>NUCLEOTIDE SEQUENCE [LARGE SCALE GENOMIC DNA]</scope>
    <source>
        <strain evidence="2 3">Alberta</strain>
        <tissue evidence="2">Whole body</tissue>
    </source>
</reference>
<keyword evidence="1" id="KW-1133">Transmembrane helix</keyword>
<keyword evidence="1" id="KW-0472">Membrane</keyword>
<dbReference type="OrthoDB" id="7666864at2759"/>
<evidence type="ECO:0000313" key="3">
    <source>
        <dbReference type="Proteomes" id="UP000215335"/>
    </source>
</evidence>
<name>A0A232F6Q7_9HYME</name>
<proteinExistence type="predicted"/>
<keyword evidence="3" id="KW-1185">Reference proteome</keyword>
<comment type="caution">
    <text evidence="2">The sequence shown here is derived from an EMBL/GenBank/DDBJ whole genome shotgun (WGS) entry which is preliminary data.</text>
</comment>
<keyword evidence="1" id="KW-0812">Transmembrane</keyword>
<evidence type="ECO:0000256" key="1">
    <source>
        <dbReference type="SAM" id="Phobius"/>
    </source>
</evidence>
<protein>
    <submittedName>
        <fullName evidence="2">Uncharacterized protein</fullName>
    </submittedName>
</protein>
<accession>A0A232F6Q7</accession>
<gene>
    <name evidence="2" type="ORF">TSAR_000455</name>
</gene>
<feature type="transmembrane region" description="Helical" evidence="1">
    <location>
        <begin position="43"/>
        <end position="65"/>
    </location>
</feature>
<evidence type="ECO:0000313" key="2">
    <source>
        <dbReference type="EMBL" id="OXU26047.1"/>
    </source>
</evidence>
<organism evidence="2 3">
    <name type="scientific">Trichomalopsis sarcophagae</name>
    <dbReference type="NCBI Taxonomy" id="543379"/>
    <lineage>
        <taxon>Eukaryota</taxon>
        <taxon>Metazoa</taxon>
        <taxon>Ecdysozoa</taxon>
        <taxon>Arthropoda</taxon>
        <taxon>Hexapoda</taxon>
        <taxon>Insecta</taxon>
        <taxon>Pterygota</taxon>
        <taxon>Neoptera</taxon>
        <taxon>Endopterygota</taxon>
        <taxon>Hymenoptera</taxon>
        <taxon>Apocrita</taxon>
        <taxon>Proctotrupomorpha</taxon>
        <taxon>Chalcidoidea</taxon>
        <taxon>Pteromalidae</taxon>
        <taxon>Pteromalinae</taxon>
        <taxon>Trichomalopsis</taxon>
    </lineage>
</organism>
<dbReference type="AlphaFoldDB" id="A0A232F6Q7"/>
<dbReference type="Proteomes" id="UP000215335">
    <property type="component" value="Unassembled WGS sequence"/>
</dbReference>
<feature type="non-terminal residue" evidence="2">
    <location>
        <position position="232"/>
    </location>
</feature>
<sequence>MDDYRLYKYYRSTGFGWKSLVYNYLLTDRYFRTLFHFGPRCGAITAITSFLVLLVLTYTITVSILHKLVLINTFSPYKTSIDERERPYRIRALQQRYTRQVHLSAARARKEPRKKERTADTHIFNSPVRSKEKTGSNLALINPRHTWRGRAAGALKSRLNALNIGWLIYDGFTHKSWTIFLLNTKKFNELRHEAEKKLPRKESVLQVRPAYNCINKHLQQADVFLDKTKKVV</sequence>
<dbReference type="EMBL" id="NNAY01000890">
    <property type="protein sequence ID" value="OXU26047.1"/>
    <property type="molecule type" value="Genomic_DNA"/>
</dbReference>